<dbReference type="GO" id="GO:0006979">
    <property type="term" value="P:response to oxidative stress"/>
    <property type="evidence" value="ECO:0007669"/>
    <property type="project" value="InterPro"/>
</dbReference>
<dbReference type="SUPFAM" id="SSF48113">
    <property type="entry name" value="Heme-dependent peroxidases"/>
    <property type="match status" value="1"/>
</dbReference>
<evidence type="ECO:0000256" key="11">
    <source>
        <dbReference type="ARBA" id="ARBA00023004"/>
    </source>
</evidence>
<dbReference type="GO" id="GO:0004601">
    <property type="term" value="F:peroxidase activity"/>
    <property type="evidence" value="ECO:0007669"/>
    <property type="project" value="UniProtKB-KW"/>
</dbReference>
<dbReference type="CDD" id="cd09818">
    <property type="entry name" value="PIOX_like"/>
    <property type="match status" value="1"/>
</dbReference>
<dbReference type="GO" id="GO:0006952">
    <property type="term" value="P:defense response"/>
    <property type="evidence" value="ECO:0007669"/>
    <property type="project" value="UniProtKB-KW"/>
</dbReference>
<dbReference type="PANTHER" id="PTHR11903:SF11">
    <property type="entry name" value="ALPHA-DIOXYGENASE 1"/>
    <property type="match status" value="1"/>
</dbReference>
<evidence type="ECO:0000256" key="12">
    <source>
        <dbReference type="ARBA" id="ARBA00023098"/>
    </source>
</evidence>
<evidence type="ECO:0000256" key="1">
    <source>
        <dbReference type="ARBA" id="ARBA00001913"/>
    </source>
</evidence>
<feature type="region of interest" description="Disordered" evidence="14">
    <location>
        <begin position="163"/>
        <end position="182"/>
    </location>
</feature>
<evidence type="ECO:0000256" key="4">
    <source>
        <dbReference type="ARBA" id="ARBA00022617"/>
    </source>
</evidence>
<protein>
    <submittedName>
        <fullName evidence="15">Peroxidase</fullName>
    </submittedName>
</protein>
<dbReference type="InterPro" id="IPR034815">
    <property type="entry name" value="A_dioxygenase"/>
</dbReference>
<dbReference type="Pfam" id="PF03098">
    <property type="entry name" value="An_peroxidase"/>
    <property type="match status" value="1"/>
</dbReference>
<keyword evidence="3 15" id="KW-0575">Peroxidase</keyword>
<evidence type="ECO:0000256" key="6">
    <source>
        <dbReference type="ARBA" id="ARBA00022767"/>
    </source>
</evidence>
<evidence type="ECO:0000256" key="3">
    <source>
        <dbReference type="ARBA" id="ARBA00022559"/>
    </source>
</evidence>
<feature type="region of interest" description="Disordered" evidence="14">
    <location>
        <begin position="37"/>
        <end position="68"/>
    </location>
</feature>
<feature type="compositionally biased region" description="Basic and acidic residues" evidence="14">
    <location>
        <begin position="681"/>
        <end position="691"/>
    </location>
</feature>
<evidence type="ECO:0000313" key="15">
    <source>
        <dbReference type="EMBL" id="ARZ71249.1"/>
    </source>
</evidence>
<keyword evidence="5" id="KW-0479">Metal-binding</keyword>
<dbReference type="InterPro" id="IPR019791">
    <property type="entry name" value="Haem_peroxidase_animal"/>
</dbReference>
<feature type="compositionally biased region" description="Basic and acidic residues" evidence="14">
    <location>
        <begin position="168"/>
        <end position="178"/>
    </location>
</feature>
<dbReference type="GO" id="GO:0016702">
    <property type="term" value="F:oxidoreductase activity, acting on single donors with incorporation of molecular oxygen, incorporation of two atoms of oxygen"/>
    <property type="evidence" value="ECO:0007669"/>
    <property type="project" value="TreeGrafter"/>
</dbReference>
<keyword evidence="4" id="KW-0349">Heme</keyword>
<keyword evidence="13" id="KW-0275">Fatty acid biosynthesis</keyword>
<dbReference type="RefSeq" id="WP_267896868.1">
    <property type="nucleotide sequence ID" value="NZ_CP021744.1"/>
</dbReference>
<keyword evidence="2" id="KW-0444">Lipid biosynthesis</keyword>
<evidence type="ECO:0000256" key="2">
    <source>
        <dbReference type="ARBA" id="ARBA00022516"/>
    </source>
</evidence>
<dbReference type="GO" id="GO:0020037">
    <property type="term" value="F:heme binding"/>
    <property type="evidence" value="ECO:0007669"/>
    <property type="project" value="InterPro"/>
</dbReference>
<dbReference type="GO" id="GO:0046872">
    <property type="term" value="F:metal ion binding"/>
    <property type="evidence" value="ECO:0007669"/>
    <property type="project" value="UniProtKB-KW"/>
</dbReference>
<dbReference type="KEGG" id="salj:SMD11_5670"/>
<dbReference type="AlphaFoldDB" id="A0A1Z2LAA3"/>
<keyword evidence="12" id="KW-0443">Lipid metabolism</keyword>
<dbReference type="InterPro" id="IPR050783">
    <property type="entry name" value="Oxylipin_biosynth_metab"/>
</dbReference>
<feature type="compositionally biased region" description="Gly residues" evidence="14">
    <location>
        <begin position="613"/>
        <end position="625"/>
    </location>
</feature>
<dbReference type="PANTHER" id="PTHR11903">
    <property type="entry name" value="PROSTAGLANDIN G/H SYNTHASE"/>
    <property type="match status" value="1"/>
</dbReference>
<evidence type="ECO:0000256" key="7">
    <source>
        <dbReference type="ARBA" id="ARBA00022821"/>
    </source>
</evidence>
<evidence type="ECO:0000256" key="5">
    <source>
        <dbReference type="ARBA" id="ARBA00022723"/>
    </source>
</evidence>
<evidence type="ECO:0000256" key="10">
    <source>
        <dbReference type="ARBA" id="ARBA00023002"/>
    </source>
</evidence>
<feature type="compositionally biased region" description="Basic residues" evidence="14">
    <location>
        <begin position="692"/>
        <end position="704"/>
    </location>
</feature>
<dbReference type="PROSITE" id="PS50292">
    <property type="entry name" value="PEROXIDASE_3"/>
    <property type="match status" value="1"/>
</dbReference>
<dbReference type="GO" id="GO:0006633">
    <property type="term" value="P:fatty acid biosynthetic process"/>
    <property type="evidence" value="ECO:0007669"/>
    <property type="project" value="UniProtKB-KW"/>
</dbReference>
<dbReference type="InterPro" id="IPR037120">
    <property type="entry name" value="Haem_peroxidase_sf_animal"/>
</dbReference>
<dbReference type="GO" id="GO:0031408">
    <property type="term" value="P:oxylipin biosynthetic process"/>
    <property type="evidence" value="ECO:0007669"/>
    <property type="project" value="UniProtKB-KW"/>
</dbReference>
<accession>A0A1Z2LAA3</accession>
<keyword evidence="9" id="KW-0223">Dioxygenase</keyword>
<dbReference type="EMBL" id="CP021744">
    <property type="protein sequence ID" value="ARZ71249.1"/>
    <property type="molecule type" value="Genomic_DNA"/>
</dbReference>
<feature type="compositionally biased region" description="Basic and acidic residues" evidence="14">
    <location>
        <begin position="629"/>
        <end position="649"/>
    </location>
</feature>
<name>A0A1Z2LAA3_9ACTN</name>
<keyword evidence="7" id="KW-0611">Plant defense</keyword>
<evidence type="ECO:0000256" key="13">
    <source>
        <dbReference type="ARBA" id="ARBA00023160"/>
    </source>
</evidence>
<dbReference type="InterPro" id="IPR010255">
    <property type="entry name" value="Haem_peroxidase_sf"/>
</dbReference>
<feature type="region of interest" description="Disordered" evidence="14">
    <location>
        <begin position="593"/>
        <end position="704"/>
    </location>
</feature>
<evidence type="ECO:0000256" key="14">
    <source>
        <dbReference type="SAM" id="MobiDB-lite"/>
    </source>
</evidence>
<dbReference type="PRINTS" id="PR00457">
    <property type="entry name" value="ANPEROXIDASE"/>
</dbReference>
<organism evidence="15 16">
    <name type="scientific">Streptomyces albireticuli</name>
    <dbReference type="NCBI Taxonomy" id="1940"/>
    <lineage>
        <taxon>Bacteria</taxon>
        <taxon>Bacillati</taxon>
        <taxon>Actinomycetota</taxon>
        <taxon>Actinomycetes</taxon>
        <taxon>Kitasatosporales</taxon>
        <taxon>Streptomycetaceae</taxon>
        <taxon>Streptomyces</taxon>
    </lineage>
</organism>
<gene>
    <name evidence="15" type="ORF">SMD11_5670</name>
</gene>
<evidence type="ECO:0000256" key="9">
    <source>
        <dbReference type="ARBA" id="ARBA00022964"/>
    </source>
</evidence>
<evidence type="ECO:0000256" key="8">
    <source>
        <dbReference type="ARBA" id="ARBA00022832"/>
    </source>
</evidence>
<keyword evidence="11" id="KW-0408">Iron</keyword>
<evidence type="ECO:0000313" key="16">
    <source>
        <dbReference type="Proteomes" id="UP000195755"/>
    </source>
</evidence>
<sequence length="704" mass="77806">MTPVPRPRREWHSLPFPLAILEIRRQRELLRAHNLHDTYGAGGERPRRPSPRLLPYRSYDGSGYDPDDVDMGRAGTRFDRNCALPETFPEEEEKGLYSPSPREVSRRLLARRSGFRPAPTLNMLAAAWIQFQNHGWFSHGDNRTDEPLDVPLAPDDDWPRCPMTVRRSRPDPVAHTDPTRPPTYENTVSHWWDGSQIYGSDEERCRALRTGERGRLAVEGGRLPDETRPGLSGIDLTGFNDNYWVGLSLLHTLFAKEHNAICDRIAAAHPTWDDERLFHTARLVNAAVMAKIHTVEWTPAVIAHPVTRAAMHINWYGVLPAGLRRRTGRFGRGEALFGILGSPTDHHTAPFSMTEEFVTSYRLHPLIRDEYEVRSHRTGALVDRTDFEALQALATREAVDRWGWSDLLYSFGTMNPGDITLHNHPDCLRDLARISGEHMDLGTVDVLRDRERGVPRYTAFRAALHRPPLTGFEELTGGDVALAAELREVYDDRLDRVDTMVGMYAEPRPRGFAFSDTAFRIFVLMASRRLKSDRFFTTDYRPEVYTRRGWSGSTAPGWWRCCGGTIRSSRPRWRGCATPSRPGGCCGPGGSADGGAGGAGDAGDHALVPARTGAGGPAAGGGRPAAGGRRGDDAARCGGDRPAAADRLPRGARGAGRPLPGARGRGAGPARGAARRSRARAAGERRGDAARLRRRGGHGGRASR</sequence>
<keyword evidence="10" id="KW-0560">Oxidoreductase</keyword>
<keyword evidence="6" id="KW-0925">Oxylipin biosynthesis</keyword>
<keyword evidence="8" id="KW-0276">Fatty acid metabolism</keyword>
<proteinExistence type="predicted"/>
<feature type="compositionally biased region" description="Low complexity" evidence="14">
    <location>
        <begin position="650"/>
        <end position="662"/>
    </location>
</feature>
<reference evidence="15 16" key="1">
    <citation type="submission" date="2017-06" db="EMBL/GenBank/DDBJ databases">
        <title>Streptomyces albireticuli Genome sequencing and assembly.</title>
        <authorList>
            <person name="Wang Y."/>
            <person name="Du B."/>
            <person name="Ding Y."/>
            <person name="Liu H."/>
            <person name="Hou Q."/>
            <person name="Liu K."/>
            <person name="Yao L."/>
            <person name="Wang C."/>
        </authorList>
    </citation>
    <scope>NUCLEOTIDE SEQUENCE [LARGE SCALE GENOMIC DNA]</scope>
    <source>
        <strain evidence="15 16">MDJK11</strain>
    </source>
</reference>
<dbReference type="Proteomes" id="UP000195755">
    <property type="component" value="Chromosome"/>
</dbReference>
<dbReference type="Gene3D" id="1.10.640.10">
    <property type="entry name" value="Haem peroxidase domain superfamily, animal type"/>
    <property type="match status" value="1"/>
</dbReference>
<comment type="cofactor">
    <cofactor evidence="1">
        <name>Ca(2+)</name>
        <dbReference type="ChEBI" id="CHEBI:29108"/>
    </cofactor>
</comment>